<dbReference type="EMBL" id="JADKGY010000008">
    <property type="protein sequence ID" value="MBK9982861.1"/>
    <property type="molecule type" value="Genomic_DNA"/>
</dbReference>
<name>A0A9D7SV84_9BACT</name>
<evidence type="ECO:0000259" key="1">
    <source>
        <dbReference type="Pfam" id="PF00675"/>
    </source>
</evidence>
<protein>
    <submittedName>
        <fullName evidence="3">Insulinase family protein</fullName>
    </submittedName>
</protein>
<dbReference type="InterPro" id="IPR011249">
    <property type="entry name" value="Metalloenz_LuxS/M16"/>
</dbReference>
<dbReference type="InterPro" id="IPR011765">
    <property type="entry name" value="Pept_M16_N"/>
</dbReference>
<dbReference type="GO" id="GO:0046872">
    <property type="term" value="F:metal ion binding"/>
    <property type="evidence" value="ECO:0007669"/>
    <property type="project" value="InterPro"/>
</dbReference>
<dbReference type="AlphaFoldDB" id="A0A9D7SV84"/>
<dbReference type="Pfam" id="PF05193">
    <property type="entry name" value="Peptidase_M16_C"/>
    <property type="match status" value="1"/>
</dbReference>
<dbReference type="PANTHER" id="PTHR11851">
    <property type="entry name" value="METALLOPROTEASE"/>
    <property type="match status" value="1"/>
</dbReference>
<organism evidence="3 4">
    <name type="scientific">Candidatus Opimibacter skivensis</name>
    <dbReference type="NCBI Taxonomy" id="2982028"/>
    <lineage>
        <taxon>Bacteria</taxon>
        <taxon>Pseudomonadati</taxon>
        <taxon>Bacteroidota</taxon>
        <taxon>Saprospiria</taxon>
        <taxon>Saprospirales</taxon>
        <taxon>Saprospiraceae</taxon>
        <taxon>Candidatus Opimibacter</taxon>
    </lineage>
</organism>
<reference evidence="3 4" key="1">
    <citation type="submission" date="2020-10" db="EMBL/GenBank/DDBJ databases">
        <title>Connecting structure to function with the recovery of over 1000 high-quality activated sludge metagenome-assembled genomes encoding full-length rRNA genes using long-read sequencing.</title>
        <authorList>
            <person name="Singleton C.M."/>
            <person name="Petriglieri F."/>
            <person name="Kristensen J.M."/>
            <person name="Kirkegaard R.H."/>
            <person name="Michaelsen T.Y."/>
            <person name="Andersen M.H."/>
            <person name="Karst S.M."/>
            <person name="Dueholm M.S."/>
            <person name="Nielsen P.H."/>
            <person name="Albertsen M."/>
        </authorList>
    </citation>
    <scope>NUCLEOTIDE SEQUENCE [LARGE SCALE GENOMIC DNA]</scope>
    <source>
        <strain evidence="3">Ribe_18-Q3-R11-54_MAXAC.273</strain>
    </source>
</reference>
<dbReference type="Proteomes" id="UP000808337">
    <property type="component" value="Unassembled WGS sequence"/>
</dbReference>
<dbReference type="Gene3D" id="3.30.830.10">
    <property type="entry name" value="Metalloenzyme, LuxS/M16 peptidase-like"/>
    <property type="match status" value="2"/>
</dbReference>
<proteinExistence type="predicted"/>
<gene>
    <name evidence="3" type="ORF">IPP15_10655</name>
</gene>
<sequence length="424" mass="47335">MTPSEDQPIIHSIKELKLPTYQTLRLANGMPVYFISGGSEPVMRIEVVFRSGGSHDIKPGIAEFMAGLLSEGTQKMTSIELAEHIESRGATIQTRGGVDTIRVRLFTLTRFLPELLDVITDVIRIPAFDPNELKLYAENKVERLQIDLKKNEVIAYRHLTEAIFGPGHPYGHNARPDDYLAITTDDLRNHHSHHIHPDRGMVFISGSFGQTEIDIIQNTLGLWTPAHANGTAKQGAHEIKNKTGLIQIPGPQAHQAAIRIGRKLFPQSHPDFNGLFLLNTILGGYFGSRLMTEIRENQGMTYGIYSSVDSFAEDGCFYISTETATDNVEKVILAIKGETDKLRTELIPEAELNMARNYLMGHLMTQLDGSFASIDYIKTMKIEGLEDGQFETLISTIQNCSPEKLRELANEYLDLDKCVTVVVK</sequence>
<dbReference type="InterPro" id="IPR007863">
    <property type="entry name" value="Peptidase_M16_C"/>
</dbReference>
<feature type="domain" description="Peptidase M16 C-terminal" evidence="2">
    <location>
        <begin position="182"/>
        <end position="358"/>
    </location>
</feature>
<comment type="caution">
    <text evidence="3">The sequence shown here is derived from an EMBL/GenBank/DDBJ whole genome shotgun (WGS) entry which is preliminary data.</text>
</comment>
<evidence type="ECO:0000259" key="2">
    <source>
        <dbReference type="Pfam" id="PF05193"/>
    </source>
</evidence>
<evidence type="ECO:0000313" key="4">
    <source>
        <dbReference type="Proteomes" id="UP000808337"/>
    </source>
</evidence>
<dbReference type="Pfam" id="PF00675">
    <property type="entry name" value="Peptidase_M16"/>
    <property type="match status" value="1"/>
</dbReference>
<dbReference type="PANTHER" id="PTHR11851:SF224">
    <property type="entry name" value="PROCESSING PROTEASE"/>
    <property type="match status" value="1"/>
</dbReference>
<dbReference type="SUPFAM" id="SSF63411">
    <property type="entry name" value="LuxS/MPP-like metallohydrolase"/>
    <property type="match status" value="2"/>
</dbReference>
<accession>A0A9D7SV84</accession>
<evidence type="ECO:0000313" key="3">
    <source>
        <dbReference type="EMBL" id="MBK9982861.1"/>
    </source>
</evidence>
<dbReference type="InterPro" id="IPR050361">
    <property type="entry name" value="MPP/UQCRC_Complex"/>
</dbReference>
<feature type="domain" description="Peptidase M16 N-terminal" evidence="1">
    <location>
        <begin position="43"/>
        <end position="159"/>
    </location>
</feature>